<evidence type="ECO:0000313" key="2">
    <source>
        <dbReference type="Proteomes" id="UP001500571"/>
    </source>
</evidence>
<organism evidence="1 2">
    <name type="scientific">Nocardioides panacihumi</name>
    <dbReference type="NCBI Taxonomy" id="400774"/>
    <lineage>
        <taxon>Bacteria</taxon>
        <taxon>Bacillati</taxon>
        <taxon>Actinomycetota</taxon>
        <taxon>Actinomycetes</taxon>
        <taxon>Propionibacteriales</taxon>
        <taxon>Nocardioidaceae</taxon>
        <taxon>Nocardioides</taxon>
    </lineage>
</organism>
<keyword evidence="2" id="KW-1185">Reference proteome</keyword>
<evidence type="ECO:0000313" key="1">
    <source>
        <dbReference type="EMBL" id="GAA1967903.1"/>
    </source>
</evidence>
<reference evidence="2" key="1">
    <citation type="journal article" date="2019" name="Int. J. Syst. Evol. Microbiol.">
        <title>The Global Catalogue of Microorganisms (GCM) 10K type strain sequencing project: providing services to taxonomists for standard genome sequencing and annotation.</title>
        <authorList>
            <consortium name="The Broad Institute Genomics Platform"/>
            <consortium name="The Broad Institute Genome Sequencing Center for Infectious Disease"/>
            <person name="Wu L."/>
            <person name="Ma J."/>
        </authorList>
    </citation>
    <scope>NUCLEOTIDE SEQUENCE [LARGE SCALE GENOMIC DNA]</scope>
    <source>
        <strain evidence="2">JCM 15309</strain>
    </source>
</reference>
<dbReference type="EMBL" id="BAAAPB010000003">
    <property type="protein sequence ID" value="GAA1967903.1"/>
    <property type="molecule type" value="Genomic_DNA"/>
</dbReference>
<dbReference type="RefSeq" id="WP_344046168.1">
    <property type="nucleotide sequence ID" value="NZ_BAAAPB010000003.1"/>
</dbReference>
<accession>A0ABP5CSB3</accession>
<name>A0ABP5CSB3_9ACTN</name>
<proteinExistence type="predicted"/>
<comment type="caution">
    <text evidence="1">The sequence shown here is derived from an EMBL/GenBank/DDBJ whole genome shotgun (WGS) entry which is preliminary data.</text>
</comment>
<dbReference type="Proteomes" id="UP001500571">
    <property type="component" value="Unassembled WGS sequence"/>
</dbReference>
<gene>
    <name evidence="1" type="ORF">GCM10009798_30340</name>
</gene>
<protein>
    <submittedName>
        <fullName evidence="1">Uncharacterized protein</fullName>
    </submittedName>
</protein>
<sequence length="53" mass="5768">MKKVLIAVLVVFFGFWLFTDPNGLAASSKTAGSDAWSATESLFEAVINYLRAL</sequence>